<dbReference type="EMBL" id="MU004328">
    <property type="protein sequence ID" value="KAF2657165.1"/>
    <property type="molecule type" value="Genomic_DNA"/>
</dbReference>
<evidence type="ECO:0000256" key="3">
    <source>
        <dbReference type="ARBA" id="ARBA00022777"/>
    </source>
</evidence>
<dbReference type="GO" id="GO:0005524">
    <property type="term" value="F:ATP binding"/>
    <property type="evidence" value="ECO:0007669"/>
    <property type="project" value="UniProtKB-KW"/>
</dbReference>
<dbReference type="Proteomes" id="UP000799324">
    <property type="component" value="Unassembled WGS sequence"/>
</dbReference>
<dbReference type="Gene3D" id="3.30.200.20">
    <property type="entry name" value="Phosphorylase Kinase, domain 1"/>
    <property type="match status" value="1"/>
</dbReference>
<dbReference type="PANTHER" id="PTHR11042">
    <property type="entry name" value="EUKARYOTIC TRANSLATION INITIATION FACTOR 2-ALPHA KINASE EIF2-ALPHA KINASE -RELATED"/>
    <property type="match status" value="1"/>
</dbReference>
<feature type="domain" description="Protein kinase" evidence="5">
    <location>
        <begin position="53"/>
        <end position="345"/>
    </location>
</feature>
<keyword evidence="4" id="KW-0067">ATP-binding</keyword>
<keyword evidence="3 6" id="KW-0418">Kinase</keyword>
<evidence type="ECO:0000313" key="7">
    <source>
        <dbReference type="Proteomes" id="UP000799324"/>
    </source>
</evidence>
<dbReference type="AlphaFoldDB" id="A0A6A6TB11"/>
<dbReference type="GO" id="GO:0005634">
    <property type="term" value="C:nucleus"/>
    <property type="evidence" value="ECO:0007669"/>
    <property type="project" value="TreeGrafter"/>
</dbReference>
<name>A0A6A6TB11_9PLEO</name>
<dbReference type="InterPro" id="IPR000719">
    <property type="entry name" value="Prot_kinase_dom"/>
</dbReference>
<evidence type="ECO:0000259" key="5">
    <source>
        <dbReference type="PROSITE" id="PS50011"/>
    </source>
</evidence>
<protein>
    <submittedName>
        <fullName evidence="6">Kinase-like protein</fullName>
    </submittedName>
</protein>
<reference evidence="6" key="1">
    <citation type="journal article" date="2020" name="Stud. Mycol.">
        <title>101 Dothideomycetes genomes: a test case for predicting lifestyles and emergence of pathogens.</title>
        <authorList>
            <person name="Haridas S."/>
            <person name="Albert R."/>
            <person name="Binder M."/>
            <person name="Bloem J."/>
            <person name="Labutti K."/>
            <person name="Salamov A."/>
            <person name="Andreopoulos B."/>
            <person name="Baker S."/>
            <person name="Barry K."/>
            <person name="Bills G."/>
            <person name="Bluhm B."/>
            <person name="Cannon C."/>
            <person name="Castanera R."/>
            <person name="Culley D."/>
            <person name="Daum C."/>
            <person name="Ezra D."/>
            <person name="Gonzalez J."/>
            <person name="Henrissat B."/>
            <person name="Kuo A."/>
            <person name="Liang C."/>
            <person name="Lipzen A."/>
            <person name="Lutzoni F."/>
            <person name="Magnuson J."/>
            <person name="Mondo S."/>
            <person name="Nolan M."/>
            <person name="Ohm R."/>
            <person name="Pangilinan J."/>
            <person name="Park H.-J."/>
            <person name="Ramirez L."/>
            <person name="Alfaro M."/>
            <person name="Sun H."/>
            <person name="Tritt A."/>
            <person name="Yoshinaga Y."/>
            <person name="Zwiers L.-H."/>
            <person name="Turgeon B."/>
            <person name="Goodwin S."/>
            <person name="Spatafora J."/>
            <person name="Crous P."/>
            <person name="Grigoriev I."/>
        </authorList>
    </citation>
    <scope>NUCLEOTIDE SEQUENCE</scope>
    <source>
        <strain evidence="6">CBS 122681</strain>
    </source>
</reference>
<dbReference type="InterPro" id="IPR011009">
    <property type="entry name" value="Kinase-like_dom_sf"/>
</dbReference>
<dbReference type="PROSITE" id="PS50011">
    <property type="entry name" value="PROTEIN_KINASE_DOM"/>
    <property type="match status" value="1"/>
</dbReference>
<dbReference type="Pfam" id="PF00069">
    <property type="entry name" value="Pkinase"/>
    <property type="match status" value="1"/>
</dbReference>
<dbReference type="SUPFAM" id="SSF56112">
    <property type="entry name" value="Protein kinase-like (PK-like)"/>
    <property type="match status" value="1"/>
</dbReference>
<dbReference type="GO" id="GO:0005737">
    <property type="term" value="C:cytoplasm"/>
    <property type="evidence" value="ECO:0007669"/>
    <property type="project" value="TreeGrafter"/>
</dbReference>
<dbReference type="OrthoDB" id="4062651at2759"/>
<keyword evidence="1" id="KW-0808">Transferase</keyword>
<dbReference type="InterPro" id="IPR050339">
    <property type="entry name" value="CC_SR_Kinase"/>
</dbReference>
<evidence type="ECO:0000256" key="1">
    <source>
        <dbReference type="ARBA" id="ARBA00022679"/>
    </source>
</evidence>
<gene>
    <name evidence="6" type="ORF">K491DRAFT_345906</name>
</gene>
<evidence type="ECO:0000256" key="4">
    <source>
        <dbReference type="ARBA" id="ARBA00022840"/>
    </source>
</evidence>
<sequence length="363" mass="41136">MRDAPPFADPAPEAMLQQPMPNDQSAVLANLCGWQVSLERFLWQGQPETVPRVTERGRLGQGSIGEVYEVKIRSFHSELTMARKSIAISRRKRIALRELDMIREEIVNMRNLSHAHVVQVLGCYQEGEGTRDHFFHVLMFPVGDRDLGTFLEDRYDAAEGSPHKTWLRSWFSCLASALAYMHSRKIHHEDIKPKNIIHRGERVMFTDFSSSRKFESGQETSTANPARASRLFAAPEALPTEDGTILRHGSKTDIFSLGLVFVEMLTVLCGRAIDDLHDGIHTAFPGFDDNWERRQYYRVVAYFSPWFASTSGSLTYDMVIQPMLVEDRKDRASADAVLALLSQQLPICRCTGVTAFPYHPSCT</sequence>
<evidence type="ECO:0000256" key="2">
    <source>
        <dbReference type="ARBA" id="ARBA00022741"/>
    </source>
</evidence>
<dbReference type="GO" id="GO:0004672">
    <property type="term" value="F:protein kinase activity"/>
    <property type="evidence" value="ECO:0007669"/>
    <property type="project" value="InterPro"/>
</dbReference>
<organism evidence="6 7">
    <name type="scientific">Lophiostoma macrostomum CBS 122681</name>
    <dbReference type="NCBI Taxonomy" id="1314788"/>
    <lineage>
        <taxon>Eukaryota</taxon>
        <taxon>Fungi</taxon>
        <taxon>Dikarya</taxon>
        <taxon>Ascomycota</taxon>
        <taxon>Pezizomycotina</taxon>
        <taxon>Dothideomycetes</taxon>
        <taxon>Pleosporomycetidae</taxon>
        <taxon>Pleosporales</taxon>
        <taxon>Lophiostomataceae</taxon>
        <taxon>Lophiostoma</taxon>
    </lineage>
</organism>
<dbReference type="CDD" id="cd00180">
    <property type="entry name" value="PKc"/>
    <property type="match status" value="1"/>
</dbReference>
<evidence type="ECO:0000313" key="6">
    <source>
        <dbReference type="EMBL" id="KAF2657165.1"/>
    </source>
</evidence>
<keyword evidence="2" id="KW-0547">Nucleotide-binding</keyword>
<proteinExistence type="predicted"/>
<keyword evidence="7" id="KW-1185">Reference proteome</keyword>
<dbReference type="Gene3D" id="1.10.510.10">
    <property type="entry name" value="Transferase(Phosphotransferase) domain 1"/>
    <property type="match status" value="1"/>
</dbReference>
<dbReference type="SMART" id="SM00220">
    <property type="entry name" value="S_TKc"/>
    <property type="match status" value="1"/>
</dbReference>
<accession>A0A6A6TB11</accession>